<feature type="coiled-coil region" evidence="1">
    <location>
        <begin position="192"/>
        <end position="219"/>
    </location>
</feature>
<dbReference type="Proteomes" id="UP000324897">
    <property type="component" value="Unassembled WGS sequence"/>
</dbReference>
<protein>
    <recommendedName>
        <fullName evidence="4">Serine protease</fullName>
    </recommendedName>
</protein>
<comment type="caution">
    <text evidence="2">The sequence shown here is derived from an EMBL/GenBank/DDBJ whole genome shotgun (WGS) entry which is preliminary data.</text>
</comment>
<dbReference type="AlphaFoldDB" id="A0A5J9T0X5"/>
<dbReference type="Pfam" id="PF13365">
    <property type="entry name" value="Trypsin_2"/>
    <property type="match status" value="1"/>
</dbReference>
<evidence type="ECO:0008006" key="4">
    <source>
        <dbReference type="Google" id="ProtNLM"/>
    </source>
</evidence>
<organism evidence="2 3">
    <name type="scientific">Eragrostis curvula</name>
    <name type="common">weeping love grass</name>
    <dbReference type="NCBI Taxonomy" id="38414"/>
    <lineage>
        <taxon>Eukaryota</taxon>
        <taxon>Viridiplantae</taxon>
        <taxon>Streptophyta</taxon>
        <taxon>Embryophyta</taxon>
        <taxon>Tracheophyta</taxon>
        <taxon>Spermatophyta</taxon>
        <taxon>Magnoliopsida</taxon>
        <taxon>Liliopsida</taxon>
        <taxon>Poales</taxon>
        <taxon>Poaceae</taxon>
        <taxon>PACMAD clade</taxon>
        <taxon>Chloridoideae</taxon>
        <taxon>Eragrostideae</taxon>
        <taxon>Eragrostidinae</taxon>
        <taxon>Eragrostis</taxon>
    </lineage>
</organism>
<name>A0A5J9T0X5_9POAL</name>
<dbReference type="PANTHER" id="PTHR43019">
    <property type="entry name" value="SERINE ENDOPROTEASE DEGS"/>
    <property type="match status" value="1"/>
</dbReference>
<keyword evidence="3" id="KW-1185">Reference proteome</keyword>
<reference evidence="2 3" key="1">
    <citation type="journal article" date="2019" name="Sci. Rep.">
        <title>A high-quality genome of Eragrostis curvula grass provides insights into Poaceae evolution and supports new strategies to enhance forage quality.</title>
        <authorList>
            <person name="Carballo J."/>
            <person name="Santos B.A.C.M."/>
            <person name="Zappacosta D."/>
            <person name="Garbus I."/>
            <person name="Selva J.P."/>
            <person name="Gallo C.A."/>
            <person name="Diaz A."/>
            <person name="Albertini E."/>
            <person name="Caccamo M."/>
            <person name="Echenique V."/>
        </authorList>
    </citation>
    <scope>NUCLEOTIDE SEQUENCE [LARGE SCALE GENOMIC DNA]</scope>
    <source>
        <strain evidence="3">cv. Victoria</strain>
        <tissue evidence="2">Leaf</tissue>
    </source>
</reference>
<evidence type="ECO:0000313" key="3">
    <source>
        <dbReference type="Proteomes" id="UP000324897"/>
    </source>
</evidence>
<dbReference type="Gramene" id="TVU04877">
    <property type="protein sequence ID" value="TVU04877"/>
    <property type="gene ID" value="EJB05_48015"/>
</dbReference>
<dbReference type="Gene3D" id="2.40.10.120">
    <property type="match status" value="1"/>
</dbReference>
<accession>A0A5J9T0X5</accession>
<evidence type="ECO:0000256" key="1">
    <source>
        <dbReference type="SAM" id="Coils"/>
    </source>
</evidence>
<gene>
    <name evidence="2" type="ORF">EJB05_48015</name>
</gene>
<proteinExistence type="predicted"/>
<dbReference type="PANTHER" id="PTHR43019:SF64">
    <property type="entry name" value="OS07G0666400 PROTEIN"/>
    <property type="match status" value="1"/>
</dbReference>
<evidence type="ECO:0000313" key="2">
    <source>
        <dbReference type="EMBL" id="TVU04877.1"/>
    </source>
</evidence>
<sequence length="224" mass="24091">MASSPASRWGDTILRMYEPAMVRLHVRGRFKGNGFVVHSDGGVKLIMTCQHVVEGLPVNAVVTAYFSESCGGKTNARLLFADVDRDLALLRADGVHRQIQPVLFTDEPARLGNEILLLTFFDMDGAMVVRPGTFPGEITEEPFIFSLEPNLVETIVGNYTAKKGSSGAPVIAVPSLQAIGVNIRGQIGMKGAVSVRTILEALRSRIADAEENATVAELLELIAG</sequence>
<dbReference type="OrthoDB" id="585691at2759"/>
<dbReference type="EMBL" id="RWGY01000051">
    <property type="protein sequence ID" value="TVU04877.1"/>
    <property type="molecule type" value="Genomic_DNA"/>
</dbReference>
<dbReference type="SUPFAM" id="SSF50494">
    <property type="entry name" value="Trypsin-like serine proteases"/>
    <property type="match status" value="1"/>
</dbReference>
<keyword evidence="1" id="KW-0175">Coiled coil</keyword>
<dbReference type="InterPro" id="IPR009003">
    <property type="entry name" value="Peptidase_S1_PA"/>
</dbReference>